<dbReference type="InterPro" id="IPR007360">
    <property type="entry name" value="SirB"/>
</dbReference>
<feature type="transmembrane region" description="Helical" evidence="1">
    <location>
        <begin position="70"/>
        <end position="88"/>
    </location>
</feature>
<dbReference type="GO" id="GO:0005886">
    <property type="term" value="C:plasma membrane"/>
    <property type="evidence" value="ECO:0007669"/>
    <property type="project" value="TreeGrafter"/>
</dbReference>
<dbReference type="PIRSF" id="PIRSF005610">
    <property type="entry name" value="SirB"/>
    <property type="match status" value="1"/>
</dbReference>
<gene>
    <name evidence="2" type="ORF">NELON_09950</name>
</gene>
<reference evidence="3" key="1">
    <citation type="submission" date="2014-05" db="EMBL/GenBank/DDBJ databases">
        <title>Complete Genome sequence of Neisseria elongata subsp. glycolytica.</title>
        <authorList>
            <person name="Veyrier F.J."/>
            <person name="Taha M.-K."/>
        </authorList>
    </citation>
    <scope>NUCLEOTIDE SEQUENCE [LARGE SCALE GENOMIC DNA]</scope>
    <source>
        <strain evidence="3">ATCC 29315</strain>
    </source>
</reference>
<dbReference type="EMBL" id="CP007726">
    <property type="protein sequence ID" value="AJE19196.1"/>
    <property type="molecule type" value="Genomic_DNA"/>
</dbReference>
<keyword evidence="1" id="KW-0472">Membrane</keyword>
<dbReference type="Pfam" id="PF04247">
    <property type="entry name" value="SirB"/>
    <property type="match status" value="1"/>
</dbReference>
<dbReference type="RefSeq" id="WP_041961511.1">
    <property type="nucleotide sequence ID" value="NZ_CP007726.1"/>
</dbReference>
<keyword evidence="1" id="KW-1133">Transmembrane helix</keyword>
<dbReference type="GeneID" id="93353248"/>
<sequence>MIYIWAKKGHLFFVAMTVLLFNLRYWMLFAKPEKPLPGVLKVLPHLNDTTLLFTGLWIMTIAHWTPFGNANWLGVKLLLVVAYVLVGMKALKSKPRSTQAWLFYLLSMGIVGIIYWLATYKPF</sequence>
<feature type="transmembrane region" description="Helical" evidence="1">
    <location>
        <begin position="12"/>
        <end position="30"/>
    </location>
</feature>
<evidence type="ECO:0000313" key="3">
    <source>
        <dbReference type="Proteomes" id="UP000031392"/>
    </source>
</evidence>
<dbReference type="KEGG" id="nel:NELON_09950"/>
<keyword evidence="3" id="KW-1185">Reference proteome</keyword>
<proteinExistence type="predicted"/>
<protein>
    <submittedName>
        <fullName evidence="2">SirB family protein</fullName>
    </submittedName>
</protein>
<feature type="transmembrane region" description="Helical" evidence="1">
    <location>
        <begin position="100"/>
        <end position="118"/>
    </location>
</feature>
<organism evidence="2 3">
    <name type="scientific">Neisseria elongata subsp. glycolytica ATCC 29315</name>
    <dbReference type="NCBI Taxonomy" id="546263"/>
    <lineage>
        <taxon>Bacteria</taxon>
        <taxon>Pseudomonadati</taxon>
        <taxon>Pseudomonadota</taxon>
        <taxon>Betaproteobacteria</taxon>
        <taxon>Neisseriales</taxon>
        <taxon>Neisseriaceae</taxon>
        <taxon>Neisseria</taxon>
    </lineage>
</organism>
<keyword evidence="1" id="KW-0812">Transmembrane</keyword>
<dbReference type="PANTHER" id="PTHR39594">
    <property type="entry name" value="PROTEIN YCHQ"/>
    <property type="match status" value="1"/>
</dbReference>
<dbReference type="PANTHER" id="PTHR39594:SF1">
    <property type="entry name" value="PROTEIN YCHQ"/>
    <property type="match status" value="1"/>
</dbReference>
<dbReference type="HOGENOM" id="CLU_123860_3_0_4"/>
<evidence type="ECO:0000256" key="1">
    <source>
        <dbReference type="SAM" id="Phobius"/>
    </source>
</evidence>
<accession>A0A0B5CSA8</accession>
<evidence type="ECO:0000313" key="2">
    <source>
        <dbReference type="EMBL" id="AJE19196.1"/>
    </source>
</evidence>
<dbReference type="AlphaFoldDB" id="A0A0B5CSA8"/>
<reference evidence="2 3" key="2">
    <citation type="journal article" date="2015" name="PLoS Genet.">
        <title>Common Cell Shape Evolution of Two Nasopharyngeal Pathogens.</title>
        <authorList>
            <person name="Veyrier F.J."/>
            <person name="Biais N."/>
            <person name="Morales P."/>
            <person name="Belkacem N."/>
            <person name="Guilhen C."/>
            <person name="Ranjeva S."/>
            <person name="Sismeiro O."/>
            <person name="Pehau-Arnaudet G."/>
            <person name="Rocha E.P."/>
            <person name="Werts C."/>
            <person name="Taha M.K."/>
            <person name="Boneca I.G."/>
        </authorList>
    </citation>
    <scope>NUCLEOTIDE SEQUENCE [LARGE SCALE GENOMIC DNA]</scope>
    <source>
        <strain evidence="2 3">ATCC 29315</strain>
    </source>
</reference>
<dbReference type="Proteomes" id="UP000031392">
    <property type="component" value="Chromosome"/>
</dbReference>
<name>A0A0B5CSA8_NEIEG</name>
<dbReference type="PATRIC" id="fig|546263.7.peg.2135"/>